<sequence length="58" mass="6553">MKDKSKAGFISLPKSKRQCKLYHQLGKFAESLNELPDTQAVLKDRVKSAPLPHVPMVF</sequence>
<dbReference type="RefSeq" id="WP_200066569.1">
    <property type="nucleotide sequence ID" value="NZ_JAEHFW010000002.1"/>
</dbReference>
<comment type="caution">
    <text evidence="1">The sequence shown here is derived from an EMBL/GenBank/DDBJ whole genome shotgun (WGS) entry which is preliminary data.</text>
</comment>
<dbReference type="EMBL" id="JAEHFW010000002">
    <property type="protein sequence ID" value="MBK0380037.1"/>
    <property type="molecule type" value="Genomic_DNA"/>
</dbReference>
<proteinExistence type="predicted"/>
<reference evidence="1" key="1">
    <citation type="submission" date="2020-12" db="EMBL/GenBank/DDBJ databases">
        <title>Bacterial novel species Mucilaginibacter sp. SD-g isolated from soil.</title>
        <authorList>
            <person name="Jung H.-Y."/>
        </authorList>
    </citation>
    <scope>NUCLEOTIDE SEQUENCE</scope>
    <source>
        <strain evidence="1">SD-g</strain>
    </source>
</reference>
<organism evidence="1 2">
    <name type="scientific">Mucilaginibacter segetis</name>
    <dbReference type="NCBI Taxonomy" id="2793071"/>
    <lineage>
        <taxon>Bacteria</taxon>
        <taxon>Pseudomonadati</taxon>
        <taxon>Bacteroidota</taxon>
        <taxon>Sphingobacteriia</taxon>
        <taxon>Sphingobacteriales</taxon>
        <taxon>Sphingobacteriaceae</taxon>
        <taxon>Mucilaginibacter</taxon>
    </lineage>
</organism>
<gene>
    <name evidence="1" type="ORF">I5M19_12005</name>
</gene>
<dbReference type="AlphaFoldDB" id="A0A934PUW1"/>
<keyword evidence="2" id="KW-1185">Reference proteome</keyword>
<evidence type="ECO:0000313" key="2">
    <source>
        <dbReference type="Proteomes" id="UP000613193"/>
    </source>
</evidence>
<name>A0A934PUW1_9SPHI</name>
<dbReference type="Proteomes" id="UP000613193">
    <property type="component" value="Unassembled WGS sequence"/>
</dbReference>
<accession>A0A934PUW1</accession>
<evidence type="ECO:0000313" key="1">
    <source>
        <dbReference type="EMBL" id="MBK0380037.1"/>
    </source>
</evidence>
<protein>
    <submittedName>
        <fullName evidence="1">Uncharacterized protein</fullName>
    </submittedName>
</protein>